<dbReference type="GO" id="GO:0004114">
    <property type="term" value="F:3',5'-cyclic-nucleotide phosphodiesterase activity"/>
    <property type="evidence" value="ECO:0007669"/>
    <property type="project" value="InterPro"/>
</dbReference>
<dbReference type="VEuPathDB" id="GiardiaDB:QR46_2651"/>
<organism evidence="6 7">
    <name type="scientific">Giardia intestinalis</name>
    <name type="common">Giardia lamblia</name>
    <dbReference type="NCBI Taxonomy" id="5741"/>
    <lineage>
        <taxon>Eukaryota</taxon>
        <taxon>Metamonada</taxon>
        <taxon>Diplomonadida</taxon>
        <taxon>Hexamitidae</taxon>
        <taxon>Giardiinae</taxon>
        <taxon>Giardia</taxon>
    </lineage>
</organism>
<evidence type="ECO:0000256" key="1">
    <source>
        <dbReference type="ARBA" id="ARBA00022723"/>
    </source>
</evidence>
<keyword evidence="4" id="KW-1133">Transmembrane helix</keyword>
<reference evidence="6 7" key="2">
    <citation type="journal article" date="2013" name="Genome Biol. Evol.">
        <title>Genome sequencing of Giardia lamblia genotypes A2 and B isolates (DH and GS) and comparative analysis with the genomes of genotypes A1 and E (WB and Pig).</title>
        <authorList>
            <person name="Adam R.D."/>
            <person name="Dahlstrom E.W."/>
            <person name="Martens C.A."/>
            <person name="Bruno D.P."/>
            <person name="Barbian K.D."/>
            <person name="Ricklefs S.M."/>
            <person name="Hernandez M.M."/>
            <person name="Narla N.P."/>
            <person name="Patel R.B."/>
            <person name="Porcella S.F."/>
            <person name="Nash T.E."/>
        </authorList>
    </citation>
    <scope>NUCLEOTIDE SEQUENCE [LARGE SCALE GENOMIC DNA]</scope>
    <source>
        <strain evidence="6 7">DH</strain>
    </source>
</reference>
<reference evidence="7" key="1">
    <citation type="submission" date="2012-02" db="EMBL/GenBank/DDBJ databases">
        <title>Genome sequencing of Giardia lamblia Genotypes A2 and B isolates (DH and GS) and comparative analysis with the genomes of Genotypes A1 and E (WB and Pig).</title>
        <authorList>
            <person name="Adam R."/>
            <person name="Dahlstrom E."/>
            <person name="Martens C."/>
            <person name="Bruno D."/>
            <person name="Barbian K."/>
            <person name="Porcella S.F."/>
            <person name="Nash T."/>
        </authorList>
    </citation>
    <scope>NUCLEOTIDE SEQUENCE</scope>
    <source>
        <strain evidence="7">DH</strain>
    </source>
</reference>
<dbReference type="PROSITE" id="PS00126">
    <property type="entry name" value="PDEASE_I_1"/>
    <property type="match status" value="1"/>
</dbReference>
<dbReference type="SUPFAM" id="SSF109604">
    <property type="entry name" value="HD-domain/PDEase-like"/>
    <property type="match status" value="1"/>
</dbReference>
<evidence type="ECO:0000256" key="2">
    <source>
        <dbReference type="ARBA" id="ARBA00022801"/>
    </source>
</evidence>
<evidence type="ECO:0000313" key="6">
    <source>
        <dbReference type="EMBL" id="ESU36972.1"/>
    </source>
</evidence>
<dbReference type="GO" id="GO:0007165">
    <property type="term" value="P:signal transduction"/>
    <property type="evidence" value="ECO:0007669"/>
    <property type="project" value="InterPro"/>
</dbReference>
<evidence type="ECO:0000256" key="3">
    <source>
        <dbReference type="RuleBase" id="RU363067"/>
    </source>
</evidence>
<feature type="transmembrane region" description="Helical" evidence="4">
    <location>
        <begin position="312"/>
        <end position="332"/>
    </location>
</feature>
<feature type="domain" description="PDEase" evidence="5">
    <location>
        <begin position="1006"/>
        <end position="1379"/>
    </location>
</feature>
<evidence type="ECO:0000256" key="4">
    <source>
        <dbReference type="SAM" id="Phobius"/>
    </source>
</evidence>
<keyword evidence="4" id="KW-0812">Transmembrane</keyword>
<dbReference type="EMBL" id="AHGT01000036">
    <property type="protein sequence ID" value="ESU36972.1"/>
    <property type="molecule type" value="Genomic_DNA"/>
</dbReference>
<dbReference type="PROSITE" id="PS51845">
    <property type="entry name" value="PDEASE_I_2"/>
    <property type="match status" value="1"/>
</dbReference>
<name>V6TEZ1_GIAIN</name>
<keyword evidence="2 3" id="KW-0378">Hydrolase</keyword>
<dbReference type="InterPro" id="IPR003607">
    <property type="entry name" value="HD/PDEase_dom"/>
</dbReference>
<dbReference type="EC" id="3.1.4.-" evidence="3"/>
<gene>
    <name evidence="6" type="ORF">DHA2_150867</name>
</gene>
<dbReference type="InterPro" id="IPR036971">
    <property type="entry name" value="PDEase_catalytic_dom_sf"/>
</dbReference>
<dbReference type="PANTHER" id="PTHR11347">
    <property type="entry name" value="CYCLIC NUCLEOTIDE PHOSPHODIESTERASE"/>
    <property type="match status" value="1"/>
</dbReference>
<dbReference type="InterPro" id="IPR023174">
    <property type="entry name" value="PDEase_CS"/>
</dbReference>
<accession>V6TEZ1</accession>
<protein>
    <recommendedName>
        <fullName evidence="3">Phosphodiesterase</fullName>
        <ecNumber evidence="3">3.1.4.-</ecNumber>
    </recommendedName>
</protein>
<comment type="cofactor">
    <cofactor evidence="3">
        <name>a divalent metal cation</name>
        <dbReference type="ChEBI" id="CHEBI:60240"/>
    </cofactor>
    <text evidence="3">Binds 2 divalent metal cations per subunit. Site 1 may preferentially bind zinc ions, while site 2 has a preference for magnesium and/or manganese ions.</text>
</comment>
<sequence>MCHKQGKKRRAYRRMISLCLAAGSLLLASSILVRLCSHSFIVNVHNLSTMILGLFSLLFLTGFLFLSTDIHIYLGISVITAGRATSILACLHLLSFWCLIIVTFQTRLYFLLLSSTLKLLPIVTLFGLMTPILLLSVGVVSVLDSMFRFMWVPFFLILCIETANYFLFKYPDRIMWAIMQRIVRTTSLQTSSERLSVVALLLPPEAGKECLLESGSESGIQRSAAGGLSGLNTRPTHVKLKKTIVDGLPDYSPVAADCEPTYQSVWKQLNESINLNAPTTRSSFAAIISTIKKHRFAEAPPINFFPHIEPTMFYLVTVSLLFVTTLGLNVCYKYLLRGKLMEILPQLIRFTHKSTESEYMSSSASIYAAFLEFINNYSIFPTMHAILILQMIFIVPLCNGNTVDVMMVFTNPVIFQVFARWLESNRFGAPLAFLIDCYFYRQRPSYERMIVNKIYVKWIDMLANGMLPCTGIALSEVEFLVSRVMSAGLNKHYFNDMTSCDNMLSILDSFGTTSSEKLLSKIRGKRGPTGVSSAFCSTNTSNYHLNRSLSTDFVINMDVFTAIEIELSIIVYICAIKFVYSLAPIYFRTLAYLSTLENHATMPCVLFRLDNMERQGLMKGVFSNHITVSDPFLPKGGEKALSKGVSSKSYCNIYLKMLFKSLCNYAEADLRLELTLLAVLNKCSPNILFSAVTPRTIAKLSEAHKKSLLLDQLTLLSNISAYNMNLDPRQKLGSTLLASQNLILKNLSHTRARRNSLIGPKILSSGKRGAASEAGEGTKDKSRIPDSTLFSYFDSSEEKLVTLLKEILRTRRLDTAMQSRILTVCQLLDPDLHVNSAILQDSKDPSAKPEDWGKLLNDIKGMKLMNLTVDDKSEISEQLRALDEGRYEIERPQSTRTVLSYSSSTNISKQSVENMLQLYSKRYPEHIRMPDVSQREFRVNNTYYRLDQSGELVLTLQQRILQAVLNIAVIRTLEYFETGDESAMTLTVTSELAEKYGVDCSNIKLTVEYNLDKISKYICQNIESSSFDVSAMNTYTRTYGLTAVGYILAKLLGITTYFSIHDNVLLAVLIELESSYTSTLYHNKLHAADVAQMSMYMLSTVYCSLISESPKHPFLCVYKAMRQYKESDYSRLITEQPRQALIRPVDFLALLFGSLCHDLGHTGIDNLFCINTENALALLYNDEAPLEHAHATLSWHIITQMAVYFKHFTPCQYREFRALFLEIILATDMSTHFNFLRRLESLDEDLIIKILEHHNDSEIALLRWYILKVCIKFGDLSNPCRPIEISTRYAVALMNEFWSLGDLMLECGLEPDKIKTRPQKGEESLIIANSQIGFTQSIVKGFWTVVERFWKALAGIEFSDLQANLNATVEHWQNVRSEIELDKKE</sequence>
<dbReference type="Pfam" id="PF00233">
    <property type="entry name" value="PDEase_I"/>
    <property type="match status" value="1"/>
</dbReference>
<dbReference type="GO" id="GO:0046872">
    <property type="term" value="F:metal ion binding"/>
    <property type="evidence" value="ECO:0007669"/>
    <property type="project" value="UniProtKB-KW"/>
</dbReference>
<dbReference type="VEuPathDB" id="GiardiaDB:GL50581_303"/>
<feature type="transmembrane region" description="Helical" evidence="4">
    <location>
        <begin position="86"/>
        <end position="110"/>
    </location>
</feature>
<dbReference type="Proteomes" id="UP000018320">
    <property type="component" value="Unassembled WGS sequence"/>
</dbReference>
<dbReference type="VEuPathDB" id="GiardiaDB:GL50803_0014058"/>
<feature type="transmembrane region" description="Helical" evidence="4">
    <location>
        <begin position="51"/>
        <end position="74"/>
    </location>
</feature>
<feature type="transmembrane region" description="Helical" evidence="4">
    <location>
        <begin position="150"/>
        <end position="168"/>
    </location>
</feature>
<evidence type="ECO:0000313" key="7">
    <source>
        <dbReference type="Proteomes" id="UP000018320"/>
    </source>
</evidence>
<evidence type="ECO:0000259" key="5">
    <source>
        <dbReference type="PROSITE" id="PS51845"/>
    </source>
</evidence>
<feature type="transmembrane region" description="Helical" evidence="4">
    <location>
        <begin position="122"/>
        <end position="143"/>
    </location>
</feature>
<dbReference type="CDD" id="cd00077">
    <property type="entry name" value="HDc"/>
    <property type="match status" value="1"/>
</dbReference>
<dbReference type="VEuPathDB" id="GiardiaDB:DHA2_150867"/>
<feature type="transmembrane region" description="Helical" evidence="4">
    <location>
        <begin position="377"/>
        <end position="397"/>
    </location>
</feature>
<comment type="similarity">
    <text evidence="3">Belongs to the cyclic nucleotide phosphodiesterase family.</text>
</comment>
<proteinExistence type="inferred from homology"/>
<dbReference type="Gene3D" id="1.10.1300.10">
    <property type="entry name" value="3'5'-cyclic nucleotide phosphodiesterase, catalytic domain"/>
    <property type="match status" value="1"/>
</dbReference>
<keyword evidence="4" id="KW-0472">Membrane</keyword>
<comment type="caution">
    <text evidence="6">The sequence shown here is derived from an EMBL/GenBank/DDBJ whole genome shotgun (WGS) entry which is preliminary data.</text>
</comment>
<keyword evidence="1 3" id="KW-0479">Metal-binding</keyword>
<dbReference type="InterPro" id="IPR002073">
    <property type="entry name" value="PDEase_catalytic_dom"/>
</dbReference>